<evidence type="ECO:0000313" key="4">
    <source>
        <dbReference type="Proteomes" id="UP000297273"/>
    </source>
</evidence>
<evidence type="ECO:0000256" key="1">
    <source>
        <dbReference type="SAM" id="SignalP"/>
    </source>
</evidence>
<accession>A0A5F1ZXL6</accession>
<dbReference type="RefSeq" id="WP_135645352.1">
    <property type="nucleotide sequence ID" value="NZ_RQER01000006.1"/>
</dbReference>
<dbReference type="EMBL" id="RQER01000006">
    <property type="protein sequence ID" value="TGK01167.1"/>
    <property type="molecule type" value="Genomic_DNA"/>
</dbReference>
<reference evidence="4 5" key="2">
    <citation type="journal article" date="2019" name="PLoS Negl. Trop. Dis.">
        <title>Revisiting the worldwide diversity of Leptospira species in the environment.</title>
        <authorList>
            <person name="Vincent A.T."/>
            <person name="Schiettekatte O."/>
            <person name="Bourhy P."/>
            <person name="Veyrier F.J."/>
            <person name="Picardeau M."/>
        </authorList>
    </citation>
    <scope>NUCLEOTIDE SEQUENCE [LARGE SCALE GENOMIC DNA]</scope>
    <source>
        <strain evidence="4">201702690</strain>
        <strain evidence="2 5">SSW18</strain>
    </source>
</reference>
<protein>
    <submittedName>
        <fullName evidence="2">Uncharacterized protein</fullName>
    </submittedName>
</protein>
<evidence type="ECO:0000313" key="3">
    <source>
        <dbReference type="EMBL" id="TGL42381.1"/>
    </source>
</evidence>
<evidence type="ECO:0000313" key="2">
    <source>
        <dbReference type="EMBL" id="TGK01167.1"/>
    </source>
</evidence>
<dbReference type="AlphaFoldDB" id="A0A5F1ZXL6"/>
<dbReference type="Proteomes" id="UP000297946">
    <property type="component" value="Unassembled WGS sequence"/>
</dbReference>
<gene>
    <name evidence="2" type="ORF">EHO57_09470</name>
    <name evidence="3" type="ORF">EHQ53_09405</name>
</gene>
<comment type="caution">
    <text evidence="2">The sequence shown here is derived from an EMBL/GenBank/DDBJ whole genome shotgun (WGS) entry which is preliminary data.</text>
</comment>
<keyword evidence="4" id="KW-1185">Reference proteome</keyword>
<feature type="signal peptide" evidence="1">
    <location>
        <begin position="1"/>
        <end position="20"/>
    </location>
</feature>
<dbReference type="EMBL" id="RQGC01000004">
    <property type="protein sequence ID" value="TGL42381.1"/>
    <property type="molecule type" value="Genomic_DNA"/>
</dbReference>
<evidence type="ECO:0000313" key="5">
    <source>
        <dbReference type="Proteomes" id="UP000297946"/>
    </source>
</evidence>
<dbReference type="Proteomes" id="UP000297273">
    <property type="component" value="Unassembled WGS sequence"/>
</dbReference>
<proteinExistence type="predicted"/>
<reference evidence="3" key="1">
    <citation type="submission" date="2018-10" db="EMBL/GenBank/DDBJ databases">
        <authorList>
            <person name="Vincent A.T."/>
            <person name="Schiettekatte O."/>
            <person name="Bourhy P."/>
            <person name="Veyrier F.J."/>
            <person name="Picardeau M."/>
        </authorList>
    </citation>
    <scope>NUCLEOTIDE SEQUENCE</scope>
    <source>
        <strain evidence="3">201702690</strain>
    </source>
</reference>
<feature type="chain" id="PRO_5043207106" evidence="1">
    <location>
        <begin position="21"/>
        <end position="109"/>
    </location>
</feature>
<keyword evidence="1" id="KW-0732">Signal</keyword>
<sequence>MISRLLFGLFILSFSISASANETGNFEYHSLKKQSGKEIYSSVDSLGCFTFIRTAEKEAEKTETDPSHAQSNGIRMTLPFPNVELYSVAEDSLPQSTFHSPLKKVRLLI</sequence>
<organism evidence="2 5">
    <name type="scientific">Leptospira langatensis</name>
    <dbReference type="NCBI Taxonomy" id="2484983"/>
    <lineage>
        <taxon>Bacteria</taxon>
        <taxon>Pseudomonadati</taxon>
        <taxon>Spirochaetota</taxon>
        <taxon>Spirochaetia</taxon>
        <taxon>Leptospirales</taxon>
        <taxon>Leptospiraceae</taxon>
        <taxon>Leptospira</taxon>
    </lineage>
</organism>
<dbReference type="OrthoDB" id="9973420at2"/>
<name>A0A5F1ZXL6_9LEPT</name>